<dbReference type="STRING" id="295068.MAQ5080_02766"/>
<gene>
    <name evidence="1" type="ORF">MAQ5080_02766</name>
</gene>
<dbReference type="EMBL" id="FLOC01000017">
    <property type="protein sequence ID" value="SBS34068.1"/>
    <property type="molecule type" value="Genomic_DNA"/>
</dbReference>
<name>A0A1A8TLW2_9GAMM</name>
<dbReference type="OrthoDB" id="9795763at2"/>
<protein>
    <submittedName>
        <fullName evidence="1">Putative GTP cyclohydrolase 1 type 2</fullName>
        <ecNumber evidence="1">3.5.4.16</ecNumber>
    </submittedName>
</protein>
<dbReference type="InterPro" id="IPR015867">
    <property type="entry name" value="N-reg_PII/ATP_PRibTrfase_C"/>
</dbReference>
<organism evidence="1 2">
    <name type="scientific">Marinomonas aquimarina</name>
    <dbReference type="NCBI Taxonomy" id="295068"/>
    <lineage>
        <taxon>Bacteria</taxon>
        <taxon>Pseudomonadati</taxon>
        <taxon>Pseudomonadota</taxon>
        <taxon>Gammaproteobacteria</taxon>
        <taxon>Oceanospirillales</taxon>
        <taxon>Oceanospirillaceae</taxon>
        <taxon>Marinomonas</taxon>
    </lineage>
</organism>
<dbReference type="FunFam" id="3.30.70.120:FF:000006">
    <property type="entry name" value="GTP cyclohydrolase 1 type 2 homolog"/>
    <property type="match status" value="1"/>
</dbReference>
<evidence type="ECO:0000313" key="1">
    <source>
        <dbReference type="EMBL" id="SBS34068.1"/>
    </source>
</evidence>
<dbReference type="AlphaFoldDB" id="A0A1A8TLW2"/>
<sequence length="102" mass="11401">MYSLVFYVPETHLESVKEAVFAAGAGRIGEYEACCWQVKGHGQFRPSAAANPFIGEAGKLEQVEEYRVEMVLLSELKEAVVSALKHSHPYEEVAYHLIQVEC</sequence>
<dbReference type="RefSeq" id="WP_067212091.1">
    <property type="nucleotide sequence ID" value="NZ_FLOC01000017.1"/>
</dbReference>
<keyword evidence="2" id="KW-1185">Reference proteome</keyword>
<dbReference type="GO" id="GO:0003934">
    <property type="term" value="F:GTP cyclohydrolase I activity"/>
    <property type="evidence" value="ECO:0007669"/>
    <property type="project" value="UniProtKB-EC"/>
</dbReference>
<dbReference type="Gene3D" id="3.30.70.120">
    <property type="match status" value="1"/>
</dbReference>
<dbReference type="EC" id="3.5.4.16" evidence="1"/>
<dbReference type="Proteomes" id="UP000092627">
    <property type="component" value="Unassembled WGS sequence"/>
</dbReference>
<dbReference type="SUPFAM" id="SSF102705">
    <property type="entry name" value="NIF3 (NGG1p interacting factor 3)-like"/>
    <property type="match status" value="1"/>
</dbReference>
<reference evidence="1 2" key="1">
    <citation type="submission" date="2016-06" db="EMBL/GenBank/DDBJ databases">
        <authorList>
            <person name="Kjaerup R.B."/>
            <person name="Dalgaard T.S."/>
            <person name="Juul-Madsen H.R."/>
        </authorList>
    </citation>
    <scope>NUCLEOTIDE SEQUENCE [LARGE SCALE GENOMIC DNA]</scope>
    <source>
        <strain evidence="1 2">CECT 5080</strain>
    </source>
</reference>
<keyword evidence="1" id="KW-0378">Hydrolase</keyword>
<dbReference type="InterPro" id="IPR036069">
    <property type="entry name" value="DUF34/NIF3_sf"/>
</dbReference>
<dbReference type="PANTHER" id="PTHR41774">
    <property type="match status" value="1"/>
</dbReference>
<dbReference type="PANTHER" id="PTHR41774:SF1">
    <property type="entry name" value="NGG1P INTERACTING FACTOR NIF3"/>
    <property type="match status" value="1"/>
</dbReference>
<proteinExistence type="predicted"/>
<accession>A0A1A8TLW2</accession>
<evidence type="ECO:0000313" key="2">
    <source>
        <dbReference type="Proteomes" id="UP000092627"/>
    </source>
</evidence>